<dbReference type="Gene3D" id="1.10.1200.10">
    <property type="entry name" value="ACP-like"/>
    <property type="match status" value="1"/>
</dbReference>
<dbReference type="HAMAP" id="MF_02247">
    <property type="entry name" value="Carbox_acid_reduct"/>
    <property type="match status" value="1"/>
</dbReference>
<comment type="similarity">
    <text evidence="5">Belongs to the ATP-dependent AMP-binding enzyme family. Carboxylic acid reductase subfamily.</text>
</comment>
<dbReference type="Gene3D" id="3.40.50.12780">
    <property type="entry name" value="N-terminal domain of ligase-like"/>
    <property type="match status" value="1"/>
</dbReference>
<feature type="binding site" evidence="5">
    <location>
        <position position="295"/>
    </location>
    <ligand>
        <name>AMP</name>
        <dbReference type="ChEBI" id="CHEBI:456215"/>
    </ligand>
</feature>
<dbReference type="PANTHER" id="PTHR43272">
    <property type="entry name" value="LONG-CHAIN-FATTY-ACID--COA LIGASE"/>
    <property type="match status" value="1"/>
</dbReference>
<dbReference type="SUPFAM" id="SSF51735">
    <property type="entry name" value="NAD(P)-binding Rossmann-fold domains"/>
    <property type="match status" value="1"/>
</dbReference>
<dbReference type="CDD" id="cd05235">
    <property type="entry name" value="SDR_e1"/>
    <property type="match status" value="1"/>
</dbReference>
<dbReference type="SMART" id="SM00823">
    <property type="entry name" value="PKS_PP"/>
    <property type="match status" value="1"/>
</dbReference>
<dbReference type="PANTHER" id="PTHR43272:SF33">
    <property type="entry name" value="AMP-BINDING DOMAIN-CONTAINING PROTEIN-RELATED"/>
    <property type="match status" value="1"/>
</dbReference>
<keyword evidence="7" id="KW-1185">Reference proteome</keyword>
<dbReference type="GO" id="GO:0031177">
    <property type="term" value="F:phosphopantetheine binding"/>
    <property type="evidence" value="ECO:0007669"/>
    <property type="project" value="UniProtKB-UniRule"/>
</dbReference>
<dbReference type="Pfam" id="PF00501">
    <property type="entry name" value="AMP-binding"/>
    <property type="match status" value="1"/>
</dbReference>
<comment type="domain">
    <text evidence="5">The N-terminal domain likely catalyzes substrate activation by formation of an initial acyl-AMP intermediate, the central region contains the phosphopantetheine attachment site, and the C-terminal domain catalyzes the reduction by NADPH of the intermediate thioester formed from the attack of the phosphopantetheine thiol at the carbonyl carbon of acyl-AMP.</text>
</comment>
<keyword evidence="1 5" id="KW-0596">Phosphopantetheine</keyword>
<comment type="caution">
    <text evidence="5">Lacks conserved residue(s) required for the propagation of feature annotation.</text>
</comment>
<keyword evidence="5" id="KW-0560">Oxidoreductase</keyword>
<evidence type="ECO:0000256" key="1">
    <source>
        <dbReference type="ARBA" id="ARBA00022450"/>
    </source>
</evidence>
<dbReference type="InterPro" id="IPR020806">
    <property type="entry name" value="PKS_PP-bd"/>
</dbReference>
<dbReference type="PROSITE" id="PS00455">
    <property type="entry name" value="AMP_BINDING"/>
    <property type="match status" value="1"/>
</dbReference>
<dbReference type="EMBL" id="AP022575">
    <property type="protein sequence ID" value="BBX74045.1"/>
    <property type="molecule type" value="Genomic_DNA"/>
</dbReference>
<feature type="modified residue" description="O-(pantetheine 4'-phosphoryl)serine" evidence="5">
    <location>
        <position position="688"/>
    </location>
</feature>
<name>A0A7I7MPF4_9MYCO</name>
<dbReference type="CDD" id="cd17632">
    <property type="entry name" value="AFD_CAR-like"/>
    <property type="match status" value="1"/>
</dbReference>
<dbReference type="RefSeq" id="WP_083047514.1">
    <property type="nucleotide sequence ID" value="NZ_AP022575.1"/>
</dbReference>
<feature type="binding site" evidence="5">
    <location>
        <position position="824"/>
    </location>
    <ligand>
        <name>NADP(+)</name>
        <dbReference type="ChEBI" id="CHEBI:58349"/>
    </ligand>
</feature>
<gene>
    <name evidence="6" type="primary">fadD9</name>
    <name evidence="5" type="synonym">car</name>
    <name evidence="6" type="ORF">MSHI_19510</name>
</gene>
<feature type="binding site" evidence="5">
    <location>
        <position position="956"/>
    </location>
    <ligand>
        <name>NADP(+)</name>
        <dbReference type="ChEBI" id="CHEBI:58349"/>
    </ligand>
</feature>
<dbReference type="InterPro" id="IPR009081">
    <property type="entry name" value="PP-bd_ACP"/>
</dbReference>
<feature type="binding site" evidence="5">
    <location>
        <begin position="880"/>
        <end position="882"/>
    </location>
    <ligand>
        <name>NADP(+)</name>
        <dbReference type="ChEBI" id="CHEBI:58349"/>
    </ligand>
</feature>
<feature type="binding site" evidence="5">
    <location>
        <position position="611"/>
    </location>
    <ligand>
        <name>AMP</name>
        <dbReference type="ChEBI" id="CHEBI:456215"/>
    </ligand>
</feature>
<sequence length="1174" mass="128128">MSTTTHEEREERLARRIEDHYANDPQFAAARPDEAITAAIDAPEVALPQIIHTVLRGYADRPAVGQRAAQLVTDPDTGRTSVRLLPKFETITYRELSDRTDTFARGLTADVQPGDRVAVLGFTSVDYTTIDIALVQLGAVAVPLQTGGAIAQLRHVVVETEPTVVAASVANLADAVELVLTGHPPARLVVFDYRPEVDEQRDAVDAARARLAGTAVIVETLAEVIERGQALRPVPAVAGGSGDPLALLIYTSGSTGAPKGAMYPQSRVANLWRTSAWFELGTEPAITLNFMPMSHIMGRQILYGTLCKGGTAYFAANSDLSTLFEDLALVRPTELSFVPRIWDMVFAEFQREVDRRWASGTDRAALEEQVKSELRAGLLGGRFVTALTGSAPISPEMKAWVESLLHDVHLVEGYGSTEAGMVLIDDHIRRPTVIDYKLVDVPDLGYFLTDRPHPRGELLVKTQALFPGYYQRPDVTAEVFDADGFYRTGDIMAQVGPDQFVYLDRRNNVLKLSQGEFVTVSKLEAVFGDSPLIRQIFVYGNSARAYLLAVIVPTEAALSRHGVAGVKPLIRESLQEIAKSAGLQSYEIPRDFIVETTPFTLENGLLTGIRKLARPQAKKHYGERLERLYTDLANGQANELRTLRQTGADAPVLETLSRAAAALLGTTLPSGEADPRPDAHFTDLGGDSLSALSFANLLQEIFDVEVPVGVIVSPATDLQALAAYIETQRRPGAQRPTFASVHGRFAAEVHARDLTLDKFIDPATLARAVNLPAPSAPVRTVLLTGATGFLGRYLALEWLQRMNLVDGTLICLVRATSNEQARARLDKTFDSGDPALLRHYRELAADHLEVLAGDKGEADLGLDPQTWQRLADTVDAIVDPAALVNHVLPYSQLFGPNVAGTAELIRLALTSKIKPYTYTSTIAVGDQITPAAFTEDADIRAVSATRTIDDSYANGYANSKWAGEVLLREAHELCGLPVTVFRCDMILADTTWAGQLNVPDMFTRLMLSLVATGIAPGSFYELDADGHRQRAHYDGLPVEFIAEAISVLGAHSEQGFHTYHVMNPYDDGIGLDEFVDWLIDTGCGIQRIGDYGEWLRRFETALQALPERQRHASLLPLLHNYQKPDKPVCGSVAPTDRFRAAVQDAKIGPDKDIPHVCAPIITKYVTDLRLLGLL</sequence>
<protein>
    <recommendedName>
        <fullName evidence="5">Carboxylic acid reductase</fullName>
        <shortName evidence="5">CAR</shortName>
        <ecNumber evidence="5">1.2.1.-</ecNumber>
    </recommendedName>
    <alternativeName>
        <fullName evidence="5">ATP/NADPH-dependent carboxylic acid reductase</fullName>
    </alternativeName>
</protein>
<comment type="catalytic activity">
    <reaction evidence="5">
        <text>a carboxylate + ATP + NADPH + H(+) = an aldehyde + AMP + diphosphate + NADP(+)</text>
        <dbReference type="Rhea" id="RHEA:50916"/>
        <dbReference type="ChEBI" id="CHEBI:15378"/>
        <dbReference type="ChEBI" id="CHEBI:17478"/>
        <dbReference type="ChEBI" id="CHEBI:29067"/>
        <dbReference type="ChEBI" id="CHEBI:30616"/>
        <dbReference type="ChEBI" id="CHEBI:33019"/>
        <dbReference type="ChEBI" id="CHEBI:57783"/>
        <dbReference type="ChEBI" id="CHEBI:58349"/>
        <dbReference type="ChEBI" id="CHEBI:456215"/>
    </reaction>
</comment>
<feature type="binding site" evidence="5">
    <location>
        <begin position="787"/>
        <end position="790"/>
    </location>
    <ligand>
        <name>NADP(+)</name>
        <dbReference type="ChEBI" id="CHEBI:58349"/>
    </ligand>
</feature>
<comment type="function">
    <text evidence="5">Catalyzes the ATP- and NADPH-dependent reduction of carboxylic acids to the corresponding aldehydes.</text>
</comment>
<comment type="cofactor">
    <cofactor evidence="5">
        <name>pantetheine 4'-phosphate</name>
        <dbReference type="ChEBI" id="CHEBI:47942"/>
    </cofactor>
    <text evidence="5">Binds 1 phosphopantetheine covalently.</text>
</comment>
<dbReference type="Proteomes" id="UP000467236">
    <property type="component" value="Chromosome"/>
</dbReference>
<feature type="binding site" evidence="5">
    <location>
        <position position="960"/>
    </location>
    <ligand>
        <name>NADP(+)</name>
        <dbReference type="ChEBI" id="CHEBI:58349"/>
    </ligand>
</feature>
<feature type="binding site" evidence="5">
    <location>
        <position position="417"/>
    </location>
    <ligand>
        <name>AMP</name>
        <dbReference type="ChEBI" id="CHEBI:456215"/>
    </ligand>
</feature>
<dbReference type="PROSITE" id="PS50075">
    <property type="entry name" value="CARRIER"/>
    <property type="match status" value="1"/>
</dbReference>
<proteinExistence type="inferred from homology"/>
<keyword evidence="3 5" id="KW-0547">Nucleotide-binding</keyword>
<keyword evidence="4 5" id="KW-0067">ATP-binding</keyword>
<dbReference type="GO" id="GO:0016620">
    <property type="term" value="F:oxidoreductase activity, acting on the aldehyde or oxo group of donors, NAD or NADP as acceptor"/>
    <property type="evidence" value="ECO:0007669"/>
    <property type="project" value="UniProtKB-UniRule"/>
</dbReference>
<dbReference type="InterPro" id="IPR036291">
    <property type="entry name" value="NAD(P)-bd_dom_sf"/>
</dbReference>
<dbReference type="InterPro" id="IPR013120">
    <property type="entry name" value="FAR_NAD-bd"/>
</dbReference>
<dbReference type="KEGG" id="mshj:MSHI_19510"/>
<evidence type="ECO:0000256" key="2">
    <source>
        <dbReference type="ARBA" id="ARBA00022553"/>
    </source>
</evidence>
<dbReference type="GO" id="GO:0004467">
    <property type="term" value="F:long-chain fatty acid-CoA ligase activity"/>
    <property type="evidence" value="ECO:0007669"/>
    <property type="project" value="TreeGrafter"/>
</dbReference>
<feature type="binding site" evidence="5">
    <location>
        <position position="920"/>
    </location>
    <ligand>
        <name>NADP(+)</name>
        <dbReference type="ChEBI" id="CHEBI:58349"/>
    </ligand>
</feature>
<evidence type="ECO:0000313" key="7">
    <source>
        <dbReference type="Proteomes" id="UP000467236"/>
    </source>
</evidence>
<accession>A0A7I7MPF4</accession>
<feature type="binding site" evidence="5">
    <location>
        <begin position="412"/>
        <end position="413"/>
    </location>
    <ligand>
        <name>AMP</name>
        <dbReference type="ChEBI" id="CHEBI:456215"/>
    </ligand>
</feature>
<evidence type="ECO:0000313" key="6">
    <source>
        <dbReference type="EMBL" id="BBX74045.1"/>
    </source>
</evidence>
<evidence type="ECO:0000256" key="4">
    <source>
        <dbReference type="ARBA" id="ARBA00022840"/>
    </source>
</evidence>
<dbReference type="Pfam" id="PF00550">
    <property type="entry name" value="PP-binding"/>
    <property type="match status" value="1"/>
</dbReference>
<reference evidence="6 7" key="1">
    <citation type="journal article" date="2019" name="Emerg. Microbes Infect.">
        <title>Comprehensive subspecies identification of 175 nontuberculous mycobacteria species based on 7547 genomic profiles.</title>
        <authorList>
            <person name="Matsumoto Y."/>
            <person name="Kinjo T."/>
            <person name="Motooka D."/>
            <person name="Nabeya D."/>
            <person name="Jung N."/>
            <person name="Uechi K."/>
            <person name="Horii T."/>
            <person name="Iida T."/>
            <person name="Fujita J."/>
            <person name="Nakamura S."/>
        </authorList>
    </citation>
    <scope>NUCLEOTIDE SEQUENCE [LARGE SCALE GENOMIC DNA]</scope>
    <source>
        <strain evidence="6 7">JCM 14233</strain>
    </source>
</reference>
<dbReference type="InterPro" id="IPR000873">
    <property type="entry name" value="AMP-dep_synth/lig_dom"/>
</dbReference>
<dbReference type="NCBIfam" id="TIGR01746">
    <property type="entry name" value="Thioester-redct"/>
    <property type="match status" value="1"/>
</dbReference>
<dbReference type="GO" id="GO:0016020">
    <property type="term" value="C:membrane"/>
    <property type="evidence" value="ECO:0007669"/>
    <property type="project" value="TreeGrafter"/>
</dbReference>
<dbReference type="SUPFAM" id="SSF47336">
    <property type="entry name" value="ACP-like"/>
    <property type="match status" value="1"/>
</dbReference>
<dbReference type="GO" id="GO:0005524">
    <property type="term" value="F:ATP binding"/>
    <property type="evidence" value="ECO:0007669"/>
    <property type="project" value="UniProtKB-UniRule"/>
</dbReference>
<dbReference type="NCBIfam" id="NF041592">
    <property type="entry name" value="carboxyl_red"/>
    <property type="match status" value="1"/>
</dbReference>
<keyword evidence="5" id="KW-0521">NADP</keyword>
<feature type="binding site" evidence="5">
    <location>
        <position position="390"/>
    </location>
    <ligand>
        <name>AMP</name>
        <dbReference type="ChEBI" id="CHEBI:456215"/>
    </ligand>
</feature>
<keyword evidence="6" id="KW-0436">Ligase</keyword>
<keyword evidence="2 5" id="KW-0597">Phosphoprotein</keyword>
<dbReference type="InterPro" id="IPR036736">
    <property type="entry name" value="ACP-like_sf"/>
</dbReference>
<dbReference type="SUPFAM" id="SSF56801">
    <property type="entry name" value="Acetyl-CoA synthetase-like"/>
    <property type="match status" value="1"/>
</dbReference>
<dbReference type="InterPro" id="IPR020845">
    <property type="entry name" value="AMP-binding_CS"/>
</dbReference>
<dbReference type="InterPro" id="IPR042099">
    <property type="entry name" value="ANL_N_sf"/>
</dbReference>
<dbReference type="AlphaFoldDB" id="A0A7I7MPF4"/>
<dbReference type="Pfam" id="PF07993">
    <property type="entry name" value="NAD_binding_4"/>
    <property type="match status" value="1"/>
</dbReference>
<feature type="binding site" evidence="5">
    <location>
        <position position="490"/>
    </location>
    <ligand>
        <name>AMP</name>
        <dbReference type="ChEBI" id="CHEBI:456215"/>
    </ligand>
</feature>
<organism evidence="6 7">
    <name type="scientific">Mycobacterium shinjukuense</name>
    <dbReference type="NCBI Taxonomy" id="398694"/>
    <lineage>
        <taxon>Bacteria</taxon>
        <taxon>Bacillati</taxon>
        <taxon>Actinomycetota</taxon>
        <taxon>Actinomycetes</taxon>
        <taxon>Mycobacteriales</taxon>
        <taxon>Mycobacteriaceae</taxon>
        <taxon>Mycobacterium</taxon>
    </lineage>
</organism>
<feature type="binding site" evidence="5">
    <location>
        <begin position="502"/>
        <end position="505"/>
    </location>
    <ligand>
        <name>AMP</name>
        <dbReference type="ChEBI" id="CHEBI:456215"/>
    </ligand>
</feature>
<evidence type="ECO:0000256" key="5">
    <source>
        <dbReference type="HAMAP-Rule" id="MF_02247"/>
    </source>
</evidence>
<dbReference type="InterPro" id="IPR046407">
    <property type="entry name" value="CAR"/>
</dbReference>
<feature type="binding site" evidence="5">
    <location>
        <position position="814"/>
    </location>
    <ligand>
        <name>NADP(+)</name>
        <dbReference type="ChEBI" id="CHEBI:58349"/>
    </ligand>
</feature>
<dbReference type="GO" id="GO:0050661">
    <property type="term" value="F:NADP binding"/>
    <property type="evidence" value="ECO:0007669"/>
    <property type="project" value="UniProtKB-UniRule"/>
</dbReference>
<dbReference type="OrthoDB" id="2472181at2"/>
<dbReference type="Gene3D" id="3.40.50.720">
    <property type="entry name" value="NAD(P)-binding Rossmann-like Domain"/>
    <property type="match status" value="1"/>
</dbReference>
<feature type="binding site" evidence="5">
    <location>
        <position position="511"/>
    </location>
    <ligand>
        <name>AMP</name>
        <dbReference type="ChEBI" id="CHEBI:456215"/>
    </ligand>
</feature>
<dbReference type="InterPro" id="IPR010080">
    <property type="entry name" value="Thioester_reductase-like_dom"/>
</dbReference>
<dbReference type="EC" id="1.2.1.-" evidence="5"/>
<feature type="binding site" evidence="5">
    <location>
        <begin position="854"/>
        <end position="855"/>
    </location>
    <ligand>
        <name>NADP(+)</name>
        <dbReference type="ChEBI" id="CHEBI:58349"/>
    </ligand>
</feature>
<evidence type="ECO:0000256" key="3">
    <source>
        <dbReference type="ARBA" id="ARBA00022741"/>
    </source>
</evidence>